<proteinExistence type="predicted"/>
<dbReference type="AlphaFoldDB" id="A0A6J4H655"/>
<sequence>MERRFFNPSQPQTMQVAVFLLYANVVIGLLFRTGNQGEFILSAWALIRSPDGLDTARLLGNILAIVFIVGSAACAYLIANEKRIGWKAGVAVAAAPLVASAIIVIIGYPRRTSLVDVIDIGLLFDVALLALLLHTQTRSYEKIWFK</sequence>
<keyword evidence="1" id="KW-1133">Transmembrane helix</keyword>
<evidence type="ECO:0000256" key="1">
    <source>
        <dbReference type="SAM" id="Phobius"/>
    </source>
</evidence>
<feature type="transmembrane region" description="Helical" evidence="1">
    <location>
        <begin position="12"/>
        <end position="31"/>
    </location>
</feature>
<dbReference type="EMBL" id="CADCSZ010000013">
    <property type="protein sequence ID" value="CAA9212521.1"/>
    <property type="molecule type" value="Genomic_DNA"/>
</dbReference>
<keyword evidence="1" id="KW-0812">Transmembrane</keyword>
<protein>
    <submittedName>
        <fullName evidence="2">Uncharacterized protein</fullName>
    </submittedName>
</protein>
<name>A0A6J4H655_9ACTN</name>
<accession>A0A6J4H655</accession>
<evidence type="ECO:0000313" key="2">
    <source>
        <dbReference type="EMBL" id="CAA9212521.1"/>
    </source>
</evidence>
<organism evidence="2">
    <name type="scientific">uncultured Acidimicrobiales bacterium</name>
    <dbReference type="NCBI Taxonomy" id="310071"/>
    <lineage>
        <taxon>Bacteria</taxon>
        <taxon>Bacillati</taxon>
        <taxon>Actinomycetota</taxon>
        <taxon>Acidimicrobiia</taxon>
        <taxon>Acidimicrobiales</taxon>
        <taxon>environmental samples</taxon>
    </lineage>
</organism>
<feature type="transmembrane region" description="Helical" evidence="1">
    <location>
        <begin position="58"/>
        <end position="78"/>
    </location>
</feature>
<gene>
    <name evidence="2" type="ORF">AVDCRST_MAG76-196</name>
</gene>
<keyword evidence="1" id="KW-0472">Membrane</keyword>
<feature type="transmembrane region" description="Helical" evidence="1">
    <location>
        <begin position="90"/>
        <end position="108"/>
    </location>
</feature>
<reference evidence="2" key="1">
    <citation type="submission" date="2020-02" db="EMBL/GenBank/DDBJ databases">
        <authorList>
            <person name="Meier V. D."/>
        </authorList>
    </citation>
    <scope>NUCLEOTIDE SEQUENCE</scope>
    <source>
        <strain evidence="2">AVDCRST_MAG76</strain>
    </source>
</reference>
<feature type="transmembrane region" description="Helical" evidence="1">
    <location>
        <begin position="114"/>
        <end position="133"/>
    </location>
</feature>